<dbReference type="NCBIfam" id="TIGR00051">
    <property type="entry name" value="YbgC/FadM family acyl-CoA thioesterase"/>
    <property type="match status" value="1"/>
</dbReference>
<name>A0ABQ1XTE0_9PROT</name>
<dbReference type="Proteomes" id="UP000648722">
    <property type="component" value="Unassembled WGS sequence"/>
</dbReference>
<dbReference type="InterPro" id="IPR029069">
    <property type="entry name" value="HotDog_dom_sf"/>
</dbReference>
<dbReference type="InterPro" id="IPR014166">
    <property type="entry name" value="Tol-Pal_acyl-CoA_thioesterase"/>
</dbReference>
<comment type="similarity">
    <text evidence="1">Belongs to the 4-hydroxybenzoyl-CoA thioesterase family.</text>
</comment>
<protein>
    <submittedName>
        <fullName evidence="3">Tol-pal system-associated acyl-CoA thioesterase</fullName>
    </submittedName>
</protein>
<dbReference type="PANTHER" id="PTHR31793">
    <property type="entry name" value="4-HYDROXYBENZOYL-COA THIOESTERASE FAMILY MEMBER"/>
    <property type="match status" value="1"/>
</dbReference>
<evidence type="ECO:0000256" key="1">
    <source>
        <dbReference type="ARBA" id="ARBA00005953"/>
    </source>
</evidence>
<keyword evidence="2" id="KW-0378">Hydrolase</keyword>
<comment type="caution">
    <text evidence="3">The sequence shown here is derived from an EMBL/GenBank/DDBJ whole genome shotgun (WGS) entry which is preliminary data.</text>
</comment>
<dbReference type="NCBIfam" id="TIGR02799">
    <property type="entry name" value="thio_ybgC"/>
    <property type="match status" value="1"/>
</dbReference>
<proteinExistence type="inferred from homology"/>
<dbReference type="EMBL" id="BMFS01000008">
    <property type="protein sequence ID" value="GGH02614.1"/>
    <property type="molecule type" value="Genomic_DNA"/>
</dbReference>
<dbReference type="InterPro" id="IPR006684">
    <property type="entry name" value="YbgC/YbaW"/>
</dbReference>
<dbReference type="InterPro" id="IPR050563">
    <property type="entry name" value="4-hydroxybenzoyl-CoA_TE"/>
</dbReference>
<evidence type="ECO:0000256" key="2">
    <source>
        <dbReference type="ARBA" id="ARBA00022801"/>
    </source>
</evidence>
<dbReference type="PANTHER" id="PTHR31793:SF37">
    <property type="entry name" value="ACYL-COA THIOESTER HYDROLASE YBGC"/>
    <property type="match status" value="1"/>
</dbReference>
<organism evidence="3 4">
    <name type="scientific">Glycocaulis albus</name>
    <dbReference type="NCBI Taxonomy" id="1382801"/>
    <lineage>
        <taxon>Bacteria</taxon>
        <taxon>Pseudomonadati</taxon>
        <taxon>Pseudomonadota</taxon>
        <taxon>Alphaproteobacteria</taxon>
        <taxon>Maricaulales</taxon>
        <taxon>Maricaulaceae</taxon>
        <taxon>Glycocaulis</taxon>
    </lineage>
</organism>
<evidence type="ECO:0000313" key="3">
    <source>
        <dbReference type="EMBL" id="GGH02614.1"/>
    </source>
</evidence>
<evidence type="ECO:0000313" key="4">
    <source>
        <dbReference type="Proteomes" id="UP000648722"/>
    </source>
</evidence>
<accession>A0ABQ1XTE0</accession>
<dbReference type="CDD" id="cd00586">
    <property type="entry name" value="4HBT"/>
    <property type="match status" value="1"/>
</dbReference>
<sequence>MSEAQPEAGRWQGGAHHLPVRVYYEDTDFTGIVYYANYLKFFERGRTDALRTAGLSHAELLKSDPPLGFAVRKVTVEYHAAARIDDALMVETRFASLSGVRMQIKQAITRDGALLASAEVEAVCIDMDGRPKRLPSGLKEALGRMAGPF</sequence>
<gene>
    <name evidence="3" type="ORF">GCM10007420_18600</name>
</gene>
<dbReference type="SUPFAM" id="SSF54637">
    <property type="entry name" value="Thioesterase/thiol ester dehydrase-isomerase"/>
    <property type="match status" value="1"/>
</dbReference>
<dbReference type="Gene3D" id="3.10.129.10">
    <property type="entry name" value="Hotdog Thioesterase"/>
    <property type="match status" value="1"/>
</dbReference>
<dbReference type="PIRSF" id="PIRSF003230">
    <property type="entry name" value="YbgC"/>
    <property type="match status" value="1"/>
</dbReference>
<dbReference type="Pfam" id="PF13279">
    <property type="entry name" value="4HBT_2"/>
    <property type="match status" value="1"/>
</dbReference>
<keyword evidence="4" id="KW-1185">Reference proteome</keyword>
<reference evidence="4" key="1">
    <citation type="journal article" date="2019" name="Int. J. Syst. Evol. Microbiol.">
        <title>The Global Catalogue of Microorganisms (GCM) 10K type strain sequencing project: providing services to taxonomists for standard genome sequencing and annotation.</title>
        <authorList>
            <consortium name="The Broad Institute Genomics Platform"/>
            <consortium name="The Broad Institute Genome Sequencing Center for Infectious Disease"/>
            <person name="Wu L."/>
            <person name="Ma J."/>
        </authorList>
    </citation>
    <scope>NUCLEOTIDE SEQUENCE [LARGE SCALE GENOMIC DNA]</scope>
    <source>
        <strain evidence="4">CGMCC 1.12766</strain>
    </source>
</reference>
<dbReference type="RefSeq" id="WP_188452307.1">
    <property type="nucleotide sequence ID" value="NZ_BMFS01000008.1"/>
</dbReference>